<feature type="transmembrane region" description="Helical" evidence="1">
    <location>
        <begin position="87"/>
        <end position="107"/>
    </location>
</feature>
<proteinExistence type="predicted"/>
<dbReference type="EMBL" id="NIDF01000020">
    <property type="protein sequence ID" value="TYJ56760.1"/>
    <property type="molecule type" value="Genomic_DNA"/>
</dbReference>
<accession>A0A5D3B3I0</accession>
<reference evidence="2 3" key="1">
    <citation type="submission" date="2017-05" db="EMBL/GenBank/DDBJ databases">
        <title>The Genome Sequence of Tsuchiyaea wingfieldii DSM 27421.</title>
        <authorList>
            <person name="Cuomo C."/>
            <person name="Passer A."/>
            <person name="Billmyre B."/>
            <person name="Heitman J."/>
        </authorList>
    </citation>
    <scope>NUCLEOTIDE SEQUENCE [LARGE SCALE GENOMIC DNA]</scope>
    <source>
        <strain evidence="2 3">DSM 27421</strain>
    </source>
</reference>
<evidence type="ECO:0000313" key="2">
    <source>
        <dbReference type="EMBL" id="TYJ56760.1"/>
    </source>
</evidence>
<dbReference type="Proteomes" id="UP000322245">
    <property type="component" value="Unassembled WGS sequence"/>
</dbReference>
<evidence type="ECO:0000313" key="3">
    <source>
        <dbReference type="Proteomes" id="UP000322245"/>
    </source>
</evidence>
<keyword evidence="1" id="KW-0472">Membrane</keyword>
<feature type="transmembrane region" description="Helical" evidence="1">
    <location>
        <begin position="20"/>
        <end position="44"/>
    </location>
</feature>
<sequence length="243" mass="27531">MPFSLSSAEIMSNTFHSIRFALKATTISSLLILGHVLLTTAALAPYGHHPHEHHGHHDRHSHDHIHLRHAHHSSREAHSTQLAYHRALGILSALIFLTLLWFTFALLEGCDLNTTRYPPPPLLPPAIKAREDETPMVFMLTAVEVICGAVTGGAWLVFRTEADTVVSFFTSHYSRDLYIIPITYNIAFSAILLLNVHTFWSICAHARNVGVREVCRRSFWLGRIGWWEERVELEVGDEYAEKV</sequence>
<name>A0A5D3B3I0_9TREE</name>
<gene>
    <name evidence="2" type="ORF">B9479_002530</name>
</gene>
<feature type="transmembrane region" description="Helical" evidence="1">
    <location>
        <begin position="137"/>
        <end position="158"/>
    </location>
</feature>
<protein>
    <submittedName>
        <fullName evidence="2">Uncharacterized protein</fullName>
    </submittedName>
</protein>
<comment type="caution">
    <text evidence="2">The sequence shown here is derived from an EMBL/GenBank/DDBJ whole genome shotgun (WGS) entry which is preliminary data.</text>
</comment>
<evidence type="ECO:0000256" key="1">
    <source>
        <dbReference type="SAM" id="Phobius"/>
    </source>
</evidence>
<feature type="transmembrane region" description="Helical" evidence="1">
    <location>
        <begin position="178"/>
        <end position="202"/>
    </location>
</feature>
<dbReference type="AlphaFoldDB" id="A0A5D3B3I0"/>
<keyword evidence="1" id="KW-0812">Transmembrane</keyword>
<organism evidence="2 3">
    <name type="scientific">Cryptococcus floricola</name>
    <dbReference type="NCBI Taxonomy" id="2591691"/>
    <lineage>
        <taxon>Eukaryota</taxon>
        <taxon>Fungi</taxon>
        <taxon>Dikarya</taxon>
        <taxon>Basidiomycota</taxon>
        <taxon>Agaricomycotina</taxon>
        <taxon>Tremellomycetes</taxon>
        <taxon>Tremellales</taxon>
        <taxon>Cryptococcaceae</taxon>
        <taxon>Cryptococcus</taxon>
    </lineage>
</organism>
<keyword evidence="1" id="KW-1133">Transmembrane helix</keyword>
<keyword evidence="3" id="KW-1185">Reference proteome</keyword>